<organism evidence="4">
    <name type="scientific">Gordonia amarae</name>
    <dbReference type="NCBI Taxonomy" id="36821"/>
    <lineage>
        <taxon>Bacteria</taxon>
        <taxon>Bacillati</taxon>
        <taxon>Actinomycetota</taxon>
        <taxon>Actinomycetes</taxon>
        <taxon>Mycobacteriales</taxon>
        <taxon>Gordoniaceae</taxon>
        <taxon>Gordonia</taxon>
    </lineage>
</organism>
<accession>A0A857KYM8</accession>
<sequence>MSSASPMRALLRGAVLTVTALLVATTGACGGDDRPPPENRQPDVIAPDPPIRWTVSARDLSSTSVTFQDADEKSALVTGTKGVPTLIDVATGARRWTGAPTAGDASCAFSSTRIACAATKWATNSPVITIYDAATGRTTFTAPLSGWHAGSVQNAGNGWLVETFVRHISKSAYTLFNLDGTIRWTRSGVRGAYVRLASGLVTFIEESSAGPDGDVHSVVRLSDGRRIAGPGTRLQALPGGFARGGDRVRLFDAAGTSRGTLPTGWNLTAGTWAGWPQALPPRDCPDLIGERRKSGRHTDVGVFDAASGSLRLQRPYTGARDPKCVEGGVLMLSEARDGYTRVEVFDRLTDRTRFATEIKFVAGSPSAEAQSGTVLFLESLRFNRGQADGLTVFGYGIDRDTGTTLWRTTDDVGTAGGYLFAAGPQRTYVSLIDTRRQREDV</sequence>
<evidence type="ECO:0000259" key="3">
    <source>
        <dbReference type="Pfam" id="PF13360"/>
    </source>
</evidence>
<gene>
    <name evidence="4" type="ORF">GII30_08925</name>
</gene>
<feature type="compositionally biased region" description="Basic and acidic residues" evidence="1">
    <location>
        <begin position="31"/>
        <end position="41"/>
    </location>
</feature>
<evidence type="ECO:0000256" key="2">
    <source>
        <dbReference type="SAM" id="SignalP"/>
    </source>
</evidence>
<reference evidence="4" key="1">
    <citation type="journal article" date="2021" name="Nat. Microbiol.">
        <title>Cocultivation of an ultrasmall environmental parasitic bacterium with lytic ability against bacteria associated with wastewater foams.</title>
        <authorList>
            <person name="Batinovic S."/>
            <person name="Rose J.J.A."/>
            <person name="Ratcliffe J."/>
            <person name="Seviour R.J."/>
            <person name="Petrovski S."/>
        </authorList>
    </citation>
    <scope>NUCLEOTIDE SEQUENCE</scope>
    <source>
        <strain evidence="4">CON44</strain>
    </source>
</reference>
<dbReference type="SUPFAM" id="SSF50969">
    <property type="entry name" value="YVTN repeat-like/Quinoprotein amine dehydrogenase"/>
    <property type="match status" value="1"/>
</dbReference>
<proteinExistence type="predicted"/>
<dbReference type="Pfam" id="PF13360">
    <property type="entry name" value="PQQ_2"/>
    <property type="match status" value="1"/>
</dbReference>
<feature type="signal peptide" evidence="2">
    <location>
        <begin position="1"/>
        <end position="30"/>
    </location>
</feature>
<name>A0A857KYM8_9ACTN</name>
<feature type="domain" description="Pyrrolo-quinoline quinone repeat" evidence="3">
    <location>
        <begin position="85"/>
        <end position="225"/>
    </location>
</feature>
<keyword evidence="2" id="KW-0732">Signal</keyword>
<protein>
    <submittedName>
        <fullName evidence="4">PQQ-binding-like beta-propeller repeat protein</fullName>
    </submittedName>
</protein>
<dbReference type="AlphaFoldDB" id="A0A857KYM8"/>
<dbReference type="InterPro" id="IPR011044">
    <property type="entry name" value="Quino_amine_DH_bsu"/>
</dbReference>
<feature type="chain" id="PRO_5043736499" evidence="2">
    <location>
        <begin position="31"/>
        <end position="441"/>
    </location>
</feature>
<evidence type="ECO:0000313" key="4">
    <source>
        <dbReference type="EMBL" id="QHN39268.1"/>
    </source>
</evidence>
<dbReference type="EMBL" id="CP045810">
    <property type="protein sequence ID" value="QHN39268.1"/>
    <property type="molecule type" value="Genomic_DNA"/>
</dbReference>
<feature type="region of interest" description="Disordered" evidence="1">
    <location>
        <begin position="27"/>
        <end position="49"/>
    </location>
</feature>
<dbReference type="InterPro" id="IPR002372">
    <property type="entry name" value="PQQ_rpt_dom"/>
</dbReference>
<evidence type="ECO:0000256" key="1">
    <source>
        <dbReference type="SAM" id="MobiDB-lite"/>
    </source>
</evidence>